<feature type="non-terminal residue" evidence="1">
    <location>
        <position position="59"/>
    </location>
</feature>
<organism evidence="1 2">
    <name type="scientific">Vanilla planifolia</name>
    <name type="common">Vanilla</name>
    <dbReference type="NCBI Taxonomy" id="51239"/>
    <lineage>
        <taxon>Eukaryota</taxon>
        <taxon>Viridiplantae</taxon>
        <taxon>Streptophyta</taxon>
        <taxon>Embryophyta</taxon>
        <taxon>Tracheophyta</taxon>
        <taxon>Spermatophyta</taxon>
        <taxon>Magnoliopsida</taxon>
        <taxon>Liliopsida</taxon>
        <taxon>Asparagales</taxon>
        <taxon>Orchidaceae</taxon>
        <taxon>Vanilloideae</taxon>
        <taxon>Vanilleae</taxon>
        <taxon>Vanilla</taxon>
    </lineage>
</organism>
<feature type="non-terminal residue" evidence="1">
    <location>
        <position position="1"/>
    </location>
</feature>
<keyword evidence="2" id="KW-1185">Reference proteome</keyword>
<comment type="caution">
    <text evidence="1">The sequence shown here is derived from an EMBL/GenBank/DDBJ whole genome shotgun (WGS) entry which is preliminary data.</text>
</comment>
<accession>A0A835U4H2</accession>
<sequence>EVPSTSTAIGEVGSKVLRQFLQRRMDDVVDLTGDEGVLKSIIQRAKPSAEGPTDGLLVD</sequence>
<name>A0A835U4H2_VANPL</name>
<dbReference type="Proteomes" id="UP000636800">
    <property type="component" value="Unassembled WGS sequence"/>
</dbReference>
<evidence type="ECO:0000313" key="2">
    <source>
        <dbReference type="Proteomes" id="UP000636800"/>
    </source>
</evidence>
<reference evidence="1 2" key="1">
    <citation type="journal article" date="2020" name="Nat. Food">
        <title>A phased Vanilla planifolia genome enables genetic improvement of flavour and production.</title>
        <authorList>
            <person name="Hasing T."/>
            <person name="Tang H."/>
            <person name="Brym M."/>
            <person name="Khazi F."/>
            <person name="Huang T."/>
            <person name="Chambers A.H."/>
        </authorList>
    </citation>
    <scope>NUCLEOTIDE SEQUENCE [LARGE SCALE GENOMIC DNA]</scope>
    <source>
        <tissue evidence="1">Leaf</tissue>
    </source>
</reference>
<gene>
    <name evidence="1" type="ORF">HPP92_028048</name>
</gene>
<evidence type="ECO:0000313" key="1">
    <source>
        <dbReference type="EMBL" id="KAG0448027.1"/>
    </source>
</evidence>
<proteinExistence type="predicted"/>
<protein>
    <submittedName>
        <fullName evidence="1">Uncharacterized protein</fullName>
    </submittedName>
</protein>
<dbReference type="AlphaFoldDB" id="A0A835U4H2"/>
<dbReference type="EMBL" id="JADCNL010000387">
    <property type="protein sequence ID" value="KAG0448027.1"/>
    <property type="molecule type" value="Genomic_DNA"/>
</dbReference>